<evidence type="ECO:0000256" key="2">
    <source>
        <dbReference type="ARBA" id="ARBA00022729"/>
    </source>
</evidence>
<proteinExistence type="inferred from homology"/>
<feature type="domain" description="Bifunctional inhibitor/plant lipid transfer protein/seed storage helical" evidence="7">
    <location>
        <begin position="10"/>
        <end position="101"/>
    </location>
</feature>
<keyword evidence="4" id="KW-0325">Glycoprotein</keyword>
<comment type="similarity">
    <text evidence="1">Belongs to the plant LTP family.</text>
</comment>
<name>A0AAV8QZD2_ENSVE</name>
<evidence type="ECO:0000256" key="6">
    <source>
        <dbReference type="SAM" id="SignalP"/>
    </source>
</evidence>
<gene>
    <name evidence="8" type="ORF">OPV22_018069</name>
</gene>
<dbReference type="AlphaFoldDB" id="A0AAV8QZD2"/>
<dbReference type="CDD" id="cd00010">
    <property type="entry name" value="AAI_LTSS"/>
    <property type="match status" value="1"/>
</dbReference>
<dbReference type="SUPFAM" id="SSF47699">
    <property type="entry name" value="Bifunctional inhibitor/lipid-transfer protein/seed storage 2S albumin"/>
    <property type="match status" value="1"/>
</dbReference>
<reference evidence="8 9" key="1">
    <citation type="submission" date="2022-12" db="EMBL/GenBank/DDBJ databases">
        <title>Chromosome-scale assembly of the Ensete ventricosum genome.</title>
        <authorList>
            <person name="Dussert Y."/>
            <person name="Stocks J."/>
            <person name="Wendawek A."/>
            <person name="Woldeyes F."/>
            <person name="Nichols R.A."/>
            <person name="Borrell J.S."/>
        </authorList>
    </citation>
    <scope>NUCLEOTIDE SEQUENCE [LARGE SCALE GENOMIC DNA]</scope>
    <source>
        <strain evidence="9">cv. Maze</strain>
        <tissue evidence="8">Seeds</tissue>
    </source>
</reference>
<feature type="signal peptide" evidence="6">
    <location>
        <begin position="1"/>
        <end position="24"/>
    </location>
</feature>
<dbReference type="PANTHER" id="PTHR33044">
    <property type="entry name" value="BIFUNCTIONAL INHIBITOR/LIPID-TRANSFER PROTEIN/SEED STORAGE 2S ALBUMIN SUPERFAMILY PROTEIN-RELATED"/>
    <property type="match status" value="1"/>
</dbReference>
<evidence type="ECO:0000259" key="7">
    <source>
        <dbReference type="Pfam" id="PF14368"/>
    </source>
</evidence>
<evidence type="ECO:0000256" key="5">
    <source>
        <dbReference type="SAM" id="MobiDB-lite"/>
    </source>
</evidence>
<dbReference type="InterPro" id="IPR043325">
    <property type="entry name" value="LTSS"/>
</dbReference>
<feature type="chain" id="PRO_5043653357" description="Bifunctional inhibitor/plant lipid transfer protein/seed storage helical domain-containing protein" evidence="6">
    <location>
        <begin position="25"/>
        <end position="150"/>
    </location>
</feature>
<evidence type="ECO:0000256" key="1">
    <source>
        <dbReference type="ARBA" id="ARBA00009748"/>
    </source>
</evidence>
<evidence type="ECO:0000256" key="3">
    <source>
        <dbReference type="ARBA" id="ARBA00023157"/>
    </source>
</evidence>
<evidence type="ECO:0000256" key="4">
    <source>
        <dbReference type="ARBA" id="ARBA00023180"/>
    </source>
</evidence>
<organism evidence="8 9">
    <name type="scientific">Ensete ventricosum</name>
    <name type="common">Abyssinian banana</name>
    <name type="synonym">Musa ensete</name>
    <dbReference type="NCBI Taxonomy" id="4639"/>
    <lineage>
        <taxon>Eukaryota</taxon>
        <taxon>Viridiplantae</taxon>
        <taxon>Streptophyta</taxon>
        <taxon>Embryophyta</taxon>
        <taxon>Tracheophyta</taxon>
        <taxon>Spermatophyta</taxon>
        <taxon>Magnoliopsida</taxon>
        <taxon>Liliopsida</taxon>
        <taxon>Zingiberales</taxon>
        <taxon>Musaceae</taxon>
        <taxon>Ensete</taxon>
    </lineage>
</organism>
<feature type="compositionally biased region" description="Polar residues" evidence="5">
    <location>
        <begin position="117"/>
        <end position="128"/>
    </location>
</feature>
<evidence type="ECO:0000313" key="9">
    <source>
        <dbReference type="Proteomes" id="UP001222027"/>
    </source>
</evidence>
<sequence length="150" mass="15211">MGVDFAAGLMAMAVVAAAVAGSAAQSPPDCVSNLMGCAGYLNSTTPPDSCCGPLKQTAKSELPCLCALFNNTALLRTFNVNITQAIQMSKRCGVSIDQRACATATASGTTAAPSSSKNNTGNDSSSGNRATSIGLPGLVNLLLCWWSLMT</sequence>
<dbReference type="Gene3D" id="1.10.110.10">
    <property type="entry name" value="Plant lipid-transfer and hydrophobic proteins"/>
    <property type="match status" value="1"/>
</dbReference>
<keyword evidence="3" id="KW-1015">Disulfide bond</keyword>
<dbReference type="InterPro" id="IPR016140">
    <property type="entry name" value="Bifunc_inhib/LTP/seed_store"/>
</dbReference>
<comment type="caution">
    <text evidence="8">The sequence shown here is derived from an EMBL/GenBank/DDBJ whole genome shotgun (WGS) entry which is preliminary data.</text>
</comment>
<evidence type="ECO:0000313" key="8">
    <source>
        <dbReference type="EMBL" id="KAJ8485584.1"/>
    </source>
</evidence>
<keyword evidence="9" id="KW-1185">Reference proteome</keyword>
<keyword evidence="2 6" id="KW-0732">Signal</keyword>
<dbReference type="Proteomes" id="UP001222027">
    <property type="component" value="Unassembled WGS sequence"/>
</dbReference>
<dbReference type="EMBL" id="JAQQAF010000005">
    <property type="protein sequence ID" value="KAJ8485584.1"/>
    <property type="molecule type" value="Genomic_DNA"/>
</dbReference>
<dbReference type="InterPro" id="IPR036312">
    <property type="entry name" value="Bifun_inhib/LTP/seed_sf"/>
</dbReference>
<accession>A0AAV8QZD2</accession>
<protein>
    <recommendedName>
        <fullName evidence="7">Bifunctional inhibitor/plant lipid transfer protein/seed storage helical domain-containing protein</fullName>
    </recommendedName>
</protein>
<dbReference type="Pfam" id="PF14368">
    <property type="entry name" value="LTP_2"/>
    <property type="match status" value="1"/>
</dbReference>
<feature type="region of interest" description="Disordered" evidence="5">
    <location>
        <begin position="108"/>
        <end position="128"/>
    </location>
</feature>